<feature type="chain" id="PRO_5047526746" evidence="1">
    <location>
        <begin position="30"/>
        <end position="301"/>
    </location>
</feature>
<comment type="caution">
    <text evidence="2">The sequence shown here is derived from an EMBL/GenBank/DDBJ whole genome shotgun (WGS) entry which is preliminary data.</text>
</comment>
<dbReference type="PANTHER" id="PTHR39327:SF1">
    <property type="entry name" value="BLR5470 PROTEIN"/>
    <property type="match status" value="1"/>
</dbReference>
<dbReference type="SUPFAM" id="SSF54001">
    <property type="entry name" value="Cysteine proteinases"/>
    <property type="match status" value="1"/>
</dbReference>
<dbReference type="Pfam" id="PF06035">
    <property type="entry name" value="Peptidase_C93"/>
    <property type="match status" value="1"/>
</dbReference>
<feature type="signal peptide" evidence="1">
    <location>
        <begin position="1"/>
        <end position="29"/>
    </location>
</feature>
<sequence length="301" mass="32134">MNGKNWTGIKVSSKAFLLAAGLLVPTAAAAGQSEAASFAPMRYGFGAPIAAAASTIDIWQKATGALASRQPRQVAAVTSLRPPRNAASGDAPTAVFRSVAFRVTAVPAAQKWKAVFPYVKAANFDRCGTTAECPASAILRKSIGNAANAKFHEKLHGINRTVNWLVRYEPDAQNYGAKDHWAVPSEILARGKGDCEDYAILKMAALKELGLPPQSMSVVVVRDTRRNLYHAVLAVMTSQGYFILDNLSNEVKLDSALPDYQPLFSVSADRTWIHGIKAANDKIASAAPTLLDVMPGEGALR</sequence>
<accession>A0ABS4QS71</accession>
<dbReference type="InterPro" id="IPR010319">
    <property type="entry name" value="Transglutaminase-like_Cys_pept"/>
</dbReference>
<dbReference type="Gene3D" id="3.10.620.30">
    <property type="match status" value="1"/>
</dbReference>
<evidence type="ECO:0000313" key="2">
    <source>
        <dbReference type="EMBL" id="MBP2233512.1"/>
    </source>
</evidence>
<dbReference type="RefSeq" id="WP_209599836.1">
    <property type="nucleotide sequence ID" value="NZ_JAGILA010000001.1"/>
</dbReference>
<organism evidence="2 3">
    <name type="scientific">Sinorhizobium kostiense</name>
    <dbReference type="NCBI Taxonomy" id="76747"/>
    <lineage>
        <taxon>Bacteria</taxon>
        <taxon>Pseudomonadati</taxon>
        <taxon>Pseudomonadota</taxon>
        <taxon>Alphaproteobacteria</taxon>
        <taxon>Hyphomicrobiales</taxon>
        <taxon>Rhizobiaceae</taxon>
        <taxon>Sinorhizobium/Ensifer group</taxon>
        <taxon>Sinorhizobium</taxon>
    </lineage>
</organism>
<dbReference type="PANTHER" id="PTHR39327">
    <property type="match status" value="1"/>
</dbReference>
<protein>
    <submittedName>
        <fullName evidence="2">Transglutaminase-like cysteine proteinase</fullName>
    </submittedName>
</protein>
<evidence type="ECO:0000256" key="1">
    <source>
        <dbReference type="SAM" id="SignalP"/>
    </source>
</evidence>
<dbReference type="InterPro" id="IPR038765">
    <property type="entry name" value="Papain-like_cys_pep_sf"/>
</dbReference>
<proteinExistence type="predicted"/>
<reference evidence="2 3" key="1">
    <citation type="submission" date="2021-03" db="EMBL/GenBank/DDBJ databases">
        <title>Genomic Encyclopedia of Type Strains, Phase IV (KMG-IV): sequencing the most valuable type-strain genomes for metagenomic binning, comparative biology and taxonomic classification.</title>
        <authorList>
            <person name="Goeker M."/>
        </authorList>
    </citation>
    <scope>NUCLEOTIDE SEQUENCE [LARGE SCALE GENOMIC DNA]</scope>
    <source>
        <strain evidence="2 3">DSM 13372</strain>
    </source>
</reference>
<evidence type="ECO:0000313" key="3">
    <source>
        <dbReference type="Proteomes" id="UP000730739"/>
    </source>
</evidence>
<dbReference type="Proteomes" id="UP000730739">
    <property type="component" value="Unassembled WGS sequence"/>
</dbReference>
<dbReference type="EMBL" id="JAGILA010000001">
    <property type="protein sequence ID" value="MBP2233512.1"/>
    <property type="molecule type" value="Genomic_DNA"/>
</dbReference>
<keyword evidence="3" id="KW-1185">Reference proteome</keyword>
<name>A0ABS4QS71_9HYPH</name>
<gene>
    <name evidence="2" type="ORF">J2Z31_000002</name>
</gene>
<keyword evidence="1" id="KW-0732">Signal</keyword>